<dbReference type="AlphaFoldDB" id="A0ABC9AUU0"/>
<feature type="transmembrane region" description="Helical" evidence="1">
    <location>
        <begin position="204"/>
        <end position="225"/>
    </location>
</feature>
<reference evidence="2 3" key="2">
    <citation type="submission" date="2024-10" db="EMBL/GenBank/DDBJ databases">
        <authorList>
            <person name="Ryan C."/>
        </authorList>
    </citation>
    <scope>NUCLEOTIDE SEQUENCE [LARGE SCALE GENOMIC DNA]</scope>
</reference>
<protein>
    <submittedName>
        <fullName evidence="2">Uncharacterized protein</fullName>
    </submittedName>
</protein>
<feature type="transmembrane region" description="Helical" evidence="1">
    <location>
        <begin position="81"/>
        <end position="98"/>
    </location>
</feature>
<feature type="transmembrane region" description="Helical" evidence="1">
    <location>
        <begin position="237"/>
        <end position="257"/>
    </location>
</feature>
<accession>A0ABC9AUU0</accession>
<feature type="transmembrane region" description="Helical" evidence="1">
    <location>
        <begin position="53"/>
        <end position="74"/>
    </location>
</feature>
<dbReference type="Proteomes" id="UP001497457">
    <property type="component" value="Chromosome 22rd"/>
</dbReference>
<feature type="transmembrane region" description="Helical" evidence="1">
    <location>
        <begin position="168"/>
        <end position="192"/>
    </location>
</feature>
<feature type="transmembrane region" description="Helical" evidence="1">
    <location>
        <begin position="104"/>
        <end position="125"/>
    </location>
</feature>
<feature type="transmembrane region" description="Helical" evidence="1">
    <location>
        <begin position="263"/>
        <end position="282"/>
    </location>
</feature>
<keyword evidence="3" id="KW-1185">Reference proteome</keyword>
<name>A0ABC9AUU0_9POAL</name>
<evidence type="ECO:0000256" key="1">
    <source>
        <dbReference type="SAM" id="Phobius"/>
    </source>
</evidence>
<reference evidence="3" key="1">
    <citation type="submission" date="2024-06" db="EMBL/GenBank/DDBJ databases">
        <authorList>
            <person name="Ryan C."/>
        </authorList>
    </citation>
    <scope>NUCLEOTIDE SEQUENCE [LARGE SCALE GENOMIC DNA]</scope>
</reference>
<gene>
    <name evidence="2" type="ORF">URODEC1_LOCUS57990</name>
</gene>
<feature type="transmembrane region" description="Helical" evidence="1">
    <location>
        <begin position="21"/>
        <end position="41"/>
    </location>
</feature>
<keyword evidence="1" id="KW-1133">Transmembrane helix</keyword>
<proteinExistence type="predicted"/>
<evidence type="ECO:0000313" key="2">
    <source>
        <dbReference type="EMBL" id="CAL4985531.1"/>
    </source>
</evidence>
<organism evidence="2 3">
    <name type="scientific">Urochloa decumbens</name>
    <dbReference type="NCBI Taxonomy" id="240449"/>
    <lineage>
        <taxon>Eukaryota</taxon>
        <taxon>Viridiplantae</taxon>
        <taxon>Streptophyta</taxon>
        <taxon>Embryophyta</taxon>
        <taxon>Tracheophyta</taxon>
        <taxon>Spermatophyta</taxon>
        <taxon>Magnoliopsida</taxon>
        <taxon>Liliopsida</taxon>
        <taxon>Poales</taxon>
        <taxon>Poaceae</taxon>
        <taxon>PACMAD clade</taxon>
        <taxon>Panicoideae</taxon>
        <taxon>Panicodae</taxon>
        <taxon>Paniceae</taxon>
        <taxon>Melinidinae</taxon>
        <taxon>Urochloa</taxon>
    </lineage>
</organism>
<sequence>MQAGKMEEVAAASGQNKDKKSPAVIVCVVSLLFALFAARALCHLSSGEGEEEVVSAVVWALSPPICAYLFFWAVALSGPKVADVLSLLVRVTFMPLLADAAAHLVTSTPCAGAAAMFLATVYSAIKVGRALSFRRQRVGTERTAITAAATSAPSYRSRAEDEHDRSGCGVVVGMLFAAGMPFVIMSLVALTAEPAAKPEIGGDVVLGLLMLGAGPFLLVMRHLQLEGSPLQADTEDFVWSLVSAVIGCVVIAGVAGAHVGTTAAVVVVWAGALAMAGIFGYGRALEAQYERLAAIKRSEPRTAQDASGLLVGRDEEDACSAHIDAAASLCMDCVFPRHSRCNCATGSHRCCSC</sequence>
<evidence type="ECO:0000313" key="3">
    <source>
        <dbReference type="Proteomes" id="UP001497457"/>
    </source>
</evidence>
<keyword evidence="1" id="KW-0472">Membrane</keyword>
<keyword evidence="1" id="KW-0812">Transmembrane</keyword>
<dbReference type="EMBL" id="OZ075132">
    <property type="protein sequence ID" value="CAL4985531.1"/>
    <property type="molecule type" value="Genomic_DNA"/>
</dbReference>